<dbReference type="CDD" id="cd12797">
    <property type="entry name" value="M23_peptidase"/>
    <property type="match status" value="1"/>
</dbReference>
<sequence>MLRFLGISFSVFLVLLTYVIYDYCHLQKTLPDRRKLQIILANQSEDIAGQRGQIQRFADEITALKSKLVALNDFEKKIRIIANIEKTADQESLFGVGGSIPDDLDTKVPLTEKHNSLIREMHEQTKQIDLASTMQKKGFESLFNFLQEQRDILSSTPAIRPLKGWVTSGFGYRISPFTGLREFHKGLDLATRMGTPIIATADGIISFIGIKGLLGRVISIDHGHGIITQYGHIEKTLKKVGDAVKRGEIIAHVGMTGRSTGPHVHYEVLLNGIPVNPEKYILN</sequence>
<evidence type="ECO:0000313" key="4">
    <source>
        <dbReference type="Proteomes" id="UP000603434"/>
    </source>
</evidence>
<proteinExistence type="predicted"/>
<dbReference type="AlphaFoldDB" id="A0A8J6THM2"/>
<dbReference type="InterPro" id="IPR050570">
    <property type="entry name" value="Cell_wall_metabolism_enzyme"/>
</dbReference>
<dbReference type="Gene3D" id="2.70.70.10">
    <property type="entry name" value="Glucose Permease (Domain IIA)"/>
    <property type="match status" value="1"/>
</dbReference>
<reference evidence="3 4" key="1">
    <citation type="submission" date="2020-08" db="EMBL/GenBank/DDBJ databases">
        <title>Bridging the membrane lipid divide: bacteria of the FCB group superphylum have the potential to synthesize archaeal ether lipids.</title>
        <authorList>
            <person name="Villanueva L."/>
            <person name="Von Meijenfeldt F.A.B."/>
            <person name="Westbye A.B."/>
            <person name="Yadav S."/>
            <person name="Hopmans E.C."/>
            <person name="Dutilh B.E."/>
            <person name="Sinninghe Damste J.S."/>
        </authorList>
    </citation>
    <scope>NUCLEOTIDE SEQUENCE [LARGE SCALE GENOMIC DNA]</scope>
    <source>
        <strain evidence="3">NIOZ-UU30</strain>
    </source>
</reference>
<dbReference type="PANTHER" id="PTHR21666:SF286">
    <property type="entry name" value="LIPOPROTEIN NLPD"/>
    <property type="match status" value="1"/>
</dbReference>
<dbReference type="Pfam" id="PF01551">
    <property type="entry name" value="Peptidase_M23"/>
    <property type="match status" value="1"/>
</dbReference>
<comment type="caution">
    <text evidence="3">The sequence shown here is derived from an EMBL/GenBank/DDBJ whole genome shotgun (WGS) entry which is preliminary data.</text>
</comment>
<name>A0A8J6THM2_9BACT</name>
<dbReference type="GO" id="GO:0004222">
    <property type="term" value="F:metalloendopeptidase activity"/>
    <property type="evidence" value="ECO:0007669"/>
    <property type="project" value="TreeGrafter"/>
</dbReference>
<feature type="domain" description="M23ase beta-sheet core" evidence="2">
    <location>
        <begin position="183"/>
        <end position="277"/>
    </location>
</feature>
<protein>
    <submittedName>
        <fullName evidence="3">M23 family metallopeptidase</fullName>
    </submittedName>
</protein>
<keyword evidence="1" id="KW-0812">Transmembrane</keyword>
<gene>
    <name evidence="3" type="ORF">H8E23_00855</name>
</gene>
<dbReference type="SUPFAM" id="SSF51261">
    <property type="entry name" value="Duplicated hybrid motif"/>
    <property type="match status" value="1"/>
</dbReference>
<evidence type="ECO:0000256" key="1">
    <source>
        <dbReference type="SAM" id="Phobius"/>
    </source>
</evidence>
<dbReference type="EMBL" id="JACNJH010000043">
    <property type="protein sequence ID" value="MBC8359932.1"/>
    <property type="molecule type" value="Genomic_DNA"/>
</dbReference>
<accession>A0A8J6THM2</accession>
<dbReference type="InterPro" id="IPR016047">
    <property type="entry name" value="M23ase_b-sheet_dom"/>
</dbReference>
<dbReference type="PANTHER" id="PTHR21666">
    <property type="entry name" value="PEPTIDASE-RELATED"/>
    <property type="match status" value="1"/>
</dbReference>
<evidence type="ECO:0000313" key="3">
    <source>
        <dbReference type="EMBL" id="MBC8359932.1"/>
    </source>
</evidence>
<evidence type="ECO:0000259" key="2">
    <source>
        <dbReference type="Pfam" id="PF01551"/>
    </source>
</evidence>
<keyword evidence="1" id="KW-0472">Membrane</keyword>
<keyword evidence="1" id="KW-1133">Transmembrane helix</keyword>
<dbReference type="Proteomes" id="UP000603434">
    <property type="component" value="Unassembled WGS sequence"/>
</dbReference>
<dbReference type="FunFam" id="2.70.70.10:FF:000006">
    <property type="entry name" value="M23 family peptidase"/>
    <property type="match status" value="1"/>
</dbReference>
<organism evidence="3 4">
    <name type="scientific">Candidatus Desulfatibia profunda</name>
    <dbReference type="NCBI Taxonomy" id="2841695"/>
    <lineage>
        <taxon>Bacteria</taxon>
        <taxon>Pseudomonadati</taxon>
        <taxon>Thermodesulfobacteriota</taxon>
        <taxon>Desulfobacteria</taxon>
        <taxon>Desulfobacterales</taxon>
        <taxon>Desulfobacterales incertae sedis</taxon>
        <taxon>Candidatus Desulfatibia</taxon>
    </lineage>
</organism>
<feature type="transmembrane region" description="Helical" evidence="1">
    <location>
        <begin position="6"/>
        <end position="24"/>
    </location>
</feature>
<dbReference type="InterPro" id="IPR011055">
    <property type="entry name" value="Dup_hybrid_motif"/>
</dbReference>